<keyword evidence="1" id="KW-0472">Membrane</keyword>
<evidence type="ECO:0000313" key="3">
    <source>
        <dbReference type="Proteomes" id="UP000235672"/>
    </source>
</evidence>
<evidence type="ECO:0000256" key="1">
    <source>
        <dbReference type="SAM" id="Phobius"/>
    </source>
</evidence>
<dbReference type="Proteomes" id="UP000235672">
    <property type="component" value="Unassembled WGS sequence"/>
</dbReference>
<accession>A0A2J6QJA6</accession>
<dbReference type="EMBL" id="KZ613468">
    <property type="protein sequence ID" value="PMD26351.1"/>
    <property type="molecule type" value="Genomic_DNA"/>
</dbReference>
<organism evidence="2 3">
    <name type="scientific">Hyaloscypha hepaticicola</name>
    <dbReference type="NCBI Taxonomy" id="2082293"/>
    <lineage>
        <taxon>Eukaryota</taxon>
        <taxon>Fungi</taxon>
        <taxon>Dikarya</taxon>
        <taxon>Ascomycota</taxon>
        <taxon>Pezizomycotina</taxon>
        <taxon>Leotiomycetes</taxon>
        <taxon>Helotiales</taxon>
        <taxon>Hyaloscyphaceae</taxon>
        <taxon>Hyaloscypha</taxon>
    </lineage>
</organism>
<reference evidence="2 3" key="1">
    <citation type="submission" date="2016-05" db="EMBL/GenBank/DDBJ databases">
        <title>A degradative enzymes factory behind the ericoid mycorrhizal symbiosis.</title>
        <authorList>
            <consortium name="DOE Joint Genome Institute"/>
            <person name="Martino E."/>
            <person name="Morin E."/>
            <person name="Grelet G."/>
            <person name="Kuo A."/>
            <person name="Kohler A."/>
            <person name="Daghino S."/>
            <person name="Barry K."/>
            <person name="Choi C."/>
            <person name="Cichocki N."/>
            <person name="Clum A."/>
            <person name="Copeland A."/>
            <person name="Hainaut M."/>
            <person name="Haridas S."/>
            <person name="Labutti K."/>
            <person name="Lindquist E."/>
            <person name="Lipzen A."/>
            <person name="Khouja H.-R."/>
            <person name="Murat C."/>
            <person name="Ohm R."/>
            <person name="Olson A."/>
            <person name="Spatafora J."/>
            <person name="Veneault-Fourrey C."/>
            <person name="Henrissat B."/>
            <person name="Grigoriev I."/>
            <person name="Martin F."/>
            <person name="Perotto S."/>
        </authorList>
    </citation>
    <scope>NUCLEOTIDE SEQUENCE [LARGE SCALE GENOMIC DNA]</scope>
    <source>
        <strain evidence="2 3">UAMH 7357</strain>
    </source>
</reference>
<feature type="transmembrane region" description="Helical" evidence="1">
    <location>
        <begin position="21"/>
        <end position="45"/>
    </location>
</feature>
<proteinExistence type="predicted"/>
<keyword evidence="3" id="KW-1185">Reference proteome</keyword>
<protein>
    <submittedName>
        <fullName evidence="2">Uncharacterized protein</fullName>
    </submittedName>
</protein>
<gene>
    <name evidence="2" type="ORF">NA56DRAFT_641827</name>
</gene>
<name>A0A2J6QJA6_9HELO</name>
<dbReference type="AlphaFoldDB" id="A0A2J6QJA6"/>
<keyword evidence="1" id="KW-0812">Transmembrane</keyword>
<keyword evidence="1" id="KW-1133">Transmembrane helix</keyword>
<sequence>MANSGFGMMRLWVLKAGFECWYYTGFDVVLQYGYAIIFIAIHVIVSGDSGSALCITLHQYSI</sequence>
<evidence type="ECO:0000313" key="2">
    <source>
        <dbReference type="EMBL" id="PMD26351.1"/>
    </source>
</evidence>